<evidence type="ECO:0000259" key="1">
    <source>
        <dbReference type="Pfam" id="PF13843"/>
    </source>
</evidence>
<gene>
    <name evidence="2" type="ORF">ANN_05038</name>
</gene>
<evidence type="ECO:0000313" key="2">
    <source>
        <dbReference type="EMBL" id="KAJ4443370.1"/>
    </source>
</evidence>
<accession>A0ABQ8TCG4</accession>
<proteinExistence type="predicted"/>
<comment type="caution">
    <text evidence="2">The sequence shown here is derived from an EMBL/GenBank/DDBJ whole genome shotgun (WGS) entry which is preliminary data.</text>
</comment>
<sequence length="126" mass="14729">MYKRDIFLAAISRTLFQHLSTFIRFDDTSTRDEKRRNDKLVAIRGVFSLFVDHFKSIYCKMCIRIAAEQFISFRGHCPFIVYMKSKAAKYELKIWALIDVESSYAINLQVYTGKEGSAPEKINVKE</sequence>
<reference evidence="2 3" key="1">
    <citation type="journal article" date="2022" name="Allergy">
        <title>Genome assembly and annotation of Periplaneta americana reveal a comprehensive cockroach allergen profile.</title>
        <authorList>
            <person name="Wang L."/>
            <person name="Xiong Q."/>
            <person name="Saelim N."/>
            <person name="Wang L."/>
            <person name="Nong W."/>
            <person name="Wan A.T."/>
            <person name="Shi M."/>
            <person name="Liu X."/>
            <person name="Cao Q."/>
            <person name="Hui J.H.L."/>
            <person name="Sookrung N."/>
            <person name="Leung T.F."/>
            <person name="Tungtrongchitr A."/>
            <person name="Tsui S.K.W."/>
        </authorList>
    </citation>
    <scope>NUCLEOTIDE SEQUENCE [LARGE SCALE GENOMIC DNA]</scope>
    <source>
        <strain evidence="2">PWHHKU_190912</strain>
    </source>
</reference>
<protein>
    <recommendedName>
        <fullName evidence="1">PiggyBac transposable element-derived protein domain-containing protein</fullName>
    </recommendedName>
</protein>
<dbReference type="PANTHER" id="PTHR46599">
    <property type="entry name" value="PIGGYBAC TRANSPOSABLE ELEMENT-DERIVED PROTEIN 4"/>
    <property type="match status" value="1"/>
</dbReference>
<keyword evidence="3" id="KW-1185">Reference proteome</keyword>
<dbReference type="InterPro" id="IPR029526">
    <property type="entry name" value="PGBD"/>
</dbReference>
<organism evidence="2 3">
    <name type="scientific">Periplaneta americana</name>
    <name type="common">American cockroach</name>
    <name type="synonym">Blatta americana</name>
    <dbReference type="NCBI Taxonomy" id="6978"/>
    <lineage>
        <taxon>Eukaryota</taxon>
        <taxon>Metazoa</taxon>
        <taxon>Ecdysozoa</taxon>
        <taxon>Arthropoda</taxon>
        <taxon>Hexapoda</taxon>
        <taxon>Insecta</taxon>
        <taxon>Pterygota</taxon>
        <taxon>Neoptera</taxon>
        <taxon>Polyneoptera</taxon>
        <taxon>Dictyoptera</taxon>
        <taxon>Blattodea</taxon>
        <taxon>Blattoidea</taxon>
        <taxon>Blattidae</taxon>
        <taxon>Blattinae</taxon>
        <taxon>Periplaneta</taxon>
    </lineage>
</organism>
<evidence type="ECO:0000313" key="3">
    <source>
        <dbReference type="Proteomes" id="UP001148838"/>
    </source>
</evidence>
<dbReference type="PANTHER" id="PTHR46599:SF6">
    <property type="entry name" value="DUAL SPECIFICITY PHOSPHATASE 26"/>
    <property type="match status" value="1"/>
</dbReference>
<name>A0ABQ8TCG4_PERAM</name>
<dbReference type="Pfam" id="PF13843">
    <property type="entry name" value="DDE_Tnp_1_7"/>
    <property type="match status" value="1"/>
</dbReference>
<dbReference type="Proteomes" id="UP001148838">
    <property type="component" value="Unassembled WGS sequence"/>
</dbReference>
<dbReference type="EMBL" id="JAJSOF020000013">
    <property type="protein sequence ID" value="KAJ4443370.1"/>
    <property type="molecule type" value="Genomic_DNA"/>
</dbReference>
<feature type="domain" description="PiggyBac transposable element-derived protein" evidence="1">
    <location>
        <begin position="2"/>
        <end position="119"/>
    </location>
</feature>